<sequence length="59" mass="6628">MTLIISRQPQDTLTLKRLYFSVPGVPFLPIVTIVCNILLLLQLSPATWIRFGTWNGLGT</sequence>
<dbReference type="AlphaFoldDB" id="A0A448WN20"/>
<protein>
    <recommendedName>
        <fullName evidence="2">Cationic amino acid transporter C-terminal domain-containing protein</fullName>
    </recommendedName>
</protein>
<dbReference type="OrthoDB" id="6262222at2759"/>
<evidence type="ECO:0000313" key="4">
    <source>
        <dbReference type="Proteomes" id="UP000784294"/>
    </source>
</evidence>
<feature type="domain" description="Cationic amino acid transporter C-terminal" evidence="2">
    <location>
        <begin position="20"/>
        <end position="58"/>
    </location>
</feature>
<reference evidence="3" key="1">
    <citation type="submission" date="2018-11" db="EMBL/GenBank/DDBJ databases">
        <authorList>
            <consortium name="Pathogen Informatics"/>
        </authorList>
    </citation>
    <scope>NUCLEOTIDE SEQUENCE</scope>
</reference>
<evidence type="ECO:0000256" key="1">
    <source>
        <dbReference type="SAM" id="Phobius"/>
    </source>
</evidence>
<feature type="transmembrane region" description="Helical" evidence="1">
    <location>
        <begin position="20"/>
        <end position="41"/>
    </location>
</feature>
<evidence type="ECO:0000313" key="3">
    <source>
        <dbReference type="EMBL" id="VEL15745.1"/>
    </source>
</evidence>
<accession>A0A448WN20</accession>
<keyword evidence="1" id="KW-0472">Membrane</keyword>
<dbReference type="InterPro" id="IPR029485">
    <property type="entry name" value="CAT_C"/>
</dbReference>
<keyword evidence="4" id="KW-1185">Reference proteome</keyword>
<dbReference type="Pfam" id="PF13906">
    <property type="entry name" value="AA_permease_C"/>
    <property type="match status" value="1"/>
</dbReference>
<organism evidence="3 4">
    <name type="scientific">Protopolystoma xenopodis</name>
    <dbReference type="NCBI Taxonomy" id="117903"/>
    <lineage>
        <taxon>Eukaryota</taxon>
        <taxon>Metazoa</taxon>
        <taxon>Spiralia</taxon>
        <taxon>Lophotrochozoa</taxon>
        <taxon>Platyhelminthes</taxon>
        <taxon>Monogenea</taxon>
        <taxon>Polyopisthocotylea</taxon>
        <taxon>Polystomatidea</taxon>
        <taxon>Polystomatidae</taxon>
        <taxon>Protopolystoma</taxon>
    </lineage>
</organism>
<name>A0A448WN20_9PLAT</name>
<dbReference type="EMBL" id="CAAALY010025729">
    <property type="protein sequence ID" value="VEL15745.1"/>
    <property type="molecule type" value="Genomic_DNA"/>
</dbReference>
<proteinExistence type="predicted"/>
<comment type="caution">
    <text evidence="3">The sequence shown here is derived from an EMBL/GenBank/DDBJ whole genome shotgun (WGS) entry which is preliminary data.</text>
</comment>
<keyword evidence="1" id="KW-0812">Transmembrane</keyword>
<keyword evidence="1" id="KW-1133">Transmembrane helix</keyword>
<dbReference type="Proteomes" id="UP000784294">
    <property type="component" value="Unassembled WGS sequence"/>
</dbReference>
<gene>
    <name evidence="3" type="ORF">PXEA_LOCUS9185</name>
</gene>
<evidence type="ECO:0000259" key="2">
    <source>
        <dbReference type="Pfam" id="PF13906"/>
    </source>
</evidence>